<reference evidence="1 3" key="2">
    <citation type="journal article" date="2018" name="Plant J.">
        <title>The Physcomitrella patens chromosome-scale assembly reveals moss genome structure and evolution.</title>
        <authorList>
            <person name="Lang D."/>
            <person name="Ullrich K.K."/>
            <person name="Murat F."/>
            <person name="Fuchs J."/>
            <person name="Jenkins J."/>
            <person name="Haas F.B."/>
            <person name="Piednoel M."/>
            <person name="Gundlach H."/>
            <person name="Van Bel M."/>
            <person name="Meyberg R."/>
            <person name="Vives C."/>
            <person name="Morata J."/>
            <person name="Symeonidi A."/>
            <person name="Hiss M."/>
            <person name="Muchero W."/>
            <person name="Kamisugi Y."/>
            <person name="Saleh O."/>
            <person name="Blanc G."/>
            <person name="Decker E.L."/>
            <person name="van Gessel N."/>
            <person name="Grimwood J."/>
            <person name="Hayes R.D."/>
            <person name="Graham S.W."/>
            <person name="Gunter L.E."/>
            <person name="McDaniel S.F."/>
            <person name="Hoernstein S.N.W."/>
            <person name="Larsson A."/>
            <person name="Li F.W."/>
            <person name="Perroud P.F."/>
            <person name="Phillips J."/>
            <person name="Ranjan P."/>
            <person name="Rokshar D.S."/>
            <person name="Rothfels C.J."/>
            <person name="Schneider L."/>
            <person name="Shu S."/>
            <person name="Stevenson D.W."/>
            <person name="Thummler F."/>
            <person name="Tillich M."/>
            <person name="Villarreal Aguilar J.C."/>
            <person name="Widiez T."/>
            <person name="Wong G.K."/>
            <person name="Wymore A."/>
            <person name="Zhang Y."/>
            <person name="Zimmer A.D."/>
            <person name="Quatrano R.S."/>
            <person name="Mayer K.F.X."/>
            <person name="Goodstein D."/>
            <person name="Casacuberta J.M."/>
            <person name="Vandepoele K."/>
            <person name="Reski R."/>
            <person name="Cuming A.C."/>
            <person name="Tuskan G.A."/>
            <person name="Maumus F."/>
            <person name="Salse J."/>
            <person name="Schmutz J."/>
            <person name="Rensing S.A."/>
        </authorList>
    </citation>
    <scope>NUCLEOTIDE SEQUENCE [LARGE SCALE GENOMIC DNA]</scope>
    <source>
        <strain evidence="2 3">cv. Gransden 2004</strain>
    </source>
</reference>
<keyword evidence="3" id="KW-1185">Reference proteome</keyword>
<dbReference type="EnsemblPlants" id="Pp3c24_520V3.1">
    <property type="protein sequence ID" value="PAC:32909538.CDS.1"/>
    <property type="gene ID" value="Pp3c24_520"/>
</dbReference>
<dbReference type="GeneID" id="112276970"/>
<dbReference type="InterPro" id="IPR029021">
    <property type="entry name" value="Prot-tyrosine_phosphatase-like"/>
</dbReference>
<evidence type="ECO:0008006" key="4">
    <source>
        <dbReference type="Google" id="ProtNLM"/>
    </source>
</evidence>
<dbReference type="GO" id="GO:0016791">
    <property type="term" value="F:phosphatase activity"/>
    <property type="evidence" value="ECO:0000318"/>
    <property type="project" value="GO_Central"/>
</dbReference>
<dbReference type="OrthoDB" id="6375174at2759"/>
<dbReference type="Pfam" id="PF03162">
    <property type="entry name" value="Y_phosphatase2"/>
    <property type="match status" value="1"/>
</dbReference>
<dbReference type="EMBL" id="ABEU02000024">
    <property type="protein sequence ID" value="PNR27880.1"/>
    <property type="molecule type" value="Genomic_DNA"/>
</dbReference>
<sequence>MALQRQLIPPFRHAIVEDSFFRGAYPTIKNFRFLRRLHLKTLVSLTPEAHPNRDMREFCEHEGITVHNFFVEKFQDGVTLTNAKVIQVLQIIIRPENLPVYVHCLDGTHVTGLVVMCFRKLQSWNLSTSTAEFCQFEKDGEISREESQFVESFRGEIEVPPVIPKWLWQGVRTVKHPSFRLRLLPAVAGVEKDGAHLLANDHADPNNSSTSVMSRPQYHPSRASNLMVSHVANHQGMAGLGIPNGRESPGRGLVGSLAAPNGMMEGAVTYGDGDNGRRQSGGRIRHMGVWLGTESSGVDEIVNKRGGVVVKPPPILALDRTERWSGPQAIVGFPRKGFCEVQDSESRRNLEALSLEGVDVFGPRRMPGWPRQVRRPRSIVGTNTGKNMSSREQEVPQFVSVRR</sequence>
<proteinExistence type="predicted"/>
<dbReference type="Gramene" id="Pp3c24_520V3.2">
    <property type="protein sequence ID" value="PAC:32909539.CDS.1"/>
    <property type="gene ID" value="Pp3c24_520"/>
</dbReference>
<dbReference type="KEGG" id="ppp:112276970"/>
<evidence type="ECO:0000313" key="3">
    <source>
        <dbReference type="Proteomes" id="UP000006727"/>
    </source>
</evidence>
<gene>
    <name evidence="2" type="primary">LOC112276970</name>
    <name evidence="1" type="ORF">PHYPA_028472</name>
</gene>
<evidence type="ECO:0000313" key="1">
    <source>
        <dbReference type="EMBL" id="PNR27880.1"/>
    </source>
</evidence>
<reference evidence="1 3" key="1">
    <citation type="journal article" date="2008" name="Science">
        <title>The Physcomitrella genome reveals evolutionary insights into the conquest of land by plants.</title>
        <authorList>
            <person name="Rensing S."/>
            <person name="Lang D."/>
            <person name="Zimmer A."/>
            <person name="Terry A."/>
            <person name="Salamov A."/>
            <person name="Shapiro H."/>
            <person name="Nishiyama T."/>
            <person name="Perroud P.-F."/>
            <person name="Lindquist E."/>
            <person name="Kamisugi Y."/>
            <person name="Tanahashi T."/>
            <person name="Sakakibara K."/>
            <person name="Fujita T."/>
            <person name="Oishi K."/>
            <person name="Shin-I T."/>
            <person name="Kuroki Y."/>
            <person name="Toyoda A."/>
            <person name="Suzuki Y."/>
            <person name="Hashimoto A."/>
            <person name="Yamaguchi K."/>
            <person name="Sugano A."/>
            <person name="Kohara Y."/>
            <person name="Fujiyama A."/>
            <person name="Anterola A."/>
            <person name="Aoki S."/>
            <person name="Ashton N."/>
            <person name="Barbazuk W.B."/>
            <person name="Barker E."/>
            <person name="Bennetzen J."/>
            <person name="Bezanilla M."/>
            <person name="Blankenship R."/>
            <person name="Cho S.H."/>
            <person name="Dutcher S."/>
            <person name="Estelle M."/>
            <person name="Fawcett J.A."/>
            <person name="Gundlach H."/>
            <person name="Hanada K."/>
            <person name="Heyl A."/>
            <person name="Hicks K.A."/>
            <person name="Hugh J."/>
            <person name="Lohr M."/>
            <person name="Mayer K."/>
            <person name="Melkozernov A."/>
            <person name="Murata T."/>
            <person name="Nelson D."/>
            <person name="Pils B."/>
            <person name="Prigge M."/>
            <person name="Reiss B."/>
            <person name="Renner T."/>
            <person name="Rombauts S."/>
            <person name="Rushton P."/>
            <person name="Sanderfoot A."/>
            <person name="Schween G."/>
            <person name="Shiu S.-H."/>
            <person name="Stueber K."/>
            <person name="Theodoulou F.L."/>
            <person name="Tu H."/>
            <person name="Van de Peer Y."/>
            <person name="Verrier P.J."/>
            <person name="Waters E."/>
            <person name="Wood A."/>
            <person name="Yang L."/>
            <person name="Cove D."/>
            <person name="Cuming A."/>
            <person name="Hasebe M."/>
            <person name="Lucas S."/>
            <person name="Mishler D.B."/>
            <person name="Reski R."/>
            <person name="Grigoriev I."/>
            <person name="Quatrano R.S."/>
            <person name="Boore J.L."/>
        </authorList>
    </citation>
    <scope>NUCLEOTIDE SEQUENCE [LARGE SCALE GENOMIC DNA]</scope>
    <source>
        <strain evidence="2 3">cv. Gransden 2004</strain>
    </source>
</reference>
<dbReference type="InterPro" id="IPR004861">
    <property type="entry name" value="Siw14-like"/>
</dbReference>
<reference evidence="2" key="3">
    <citation type="submission" date="2020-12" db="UniProtKB">
        <authorList>
            <consortium name="EnsemblPlants"/>
        </authorList>
    </citation>
    <scope>IDENTIFICATION</scope>
</reference>
<dbReference type="Proteomes" id="UP000006727">
    <property type="component" value="Chromosome 24"/>
</dbReference>
<accession>A0A2K1IF30</accession>
<name>A0A2K1IF30_PHYPA</name>
<dbReference type="Gene3D" id="3.90.190.10">
    <property type="entry name" value="Protein tyrosine phosphatase superfamily"/>
    <property type="match status" value="1"/>
</dbReference>
<dbReference type="AlphaFoldDB" id="A0A2K1IF30"/>
<dbReference type="Gramene" id="Pp3c24_520V3.1">
    <property type="protein sequence ID" value="PAC:32909538.CDS.1"/>
    <property type="gene ID" value="Pp3c24_520"/>
</dbReference>
<dbReference type="STRING" id="3218.A0A2K1IF30"/>
<dbReference type="CDD" id="cd17663">
    <property type="entry name" value="PFA-DSP_Oca6"/>
    <property type="match status" value="1"/>
</dbReference>
<protein>
    <recommendedName>
        <fullName evidence="4">Tyrosine specific protein phosphatases domain-containing protein</fullName>
    </recommendedName>
</protein>
<dbReference type="PaxDb" id="3218-PP1S268_48V6.2"/>
<evidence type="ECO:0000313" key="2">
    <source>
        <dbReference type="EnsemblPlants" id="PAC:32909538.CDS.1"/>
    </source>
</evidence>
<dbReference type="SUPFAM" id="SSF52799">
    <property type="entry name" value="(Phosphotyrosine protein) phosphatases II"/>
    <property type="match status" value="1"/>
</dbReference>
<dbReference type="EnsemblPlants" id="Pp3c24_520V3.2">
    <property type="protein sequence ID" value="PAC:32909539.CDS.1"/>
    <property type="gene ID" value="Pp3c24_520"/>
</dbReference>
<dbReference type="PANTHER" id="PTHR31126:SF14">
    <property type="entry name" value="TYROSINE-PROTEIN PHOSPHATASE OCA6-RELATED"/>
    <property type="match status" value="1"/>
</dbReference>
<dbReference type="PANTHER" id="PTHR31126">
    <property type="entry name" value="TYROSINE-PROTEIN PHOSPHATASE"/>
    <property type="match status" value="1"/>
</dbReference>
<organism evidence="1">
    <name type="scientific">Physcomitrium patens</name>
    <name type="common">Spreading-leaved earth moss</name>
    <name type="synonym">Physcomitrella patens</name>
    <dbReference type="NCBI Taxonomy" id="3218"/>
    <lineage>
        <taxon>Eukaryota</taxon>
        <taxon>Viridiplantae</taxon>
        <taxon>Streptophyta</taxon>
        <taxon>Embryophyta</taxon>
        <taxon>Bryophyta</taxon>
        <taxon>Bryophytina</taxon>
        <taxon>Bryopsida</taxon>
        <taxon>Funariidae</taxon>
        <taxon>Funariales</taxon>
        <taxon>Funariaceae</taxon>
        <taxon>Physcomitrium</taxon>
    </lineage>
</organism>
<dbReference type="FunFam" id="3.90.190.10:FF:000084">
    <property type="entry name" value="Tyrosine phospatase-like protein"/>
    <property type="match status" value="1"/>
</dbReference>
<dbReference type="RefSeq" id="XP_024364595.1">
    <property type="nucleotide sequence ID" value="XM_024508827.2"/>
</dbReference>